<proteinExistence type="predicted"/>
<dbReference type="AlphaFoldDB" id="A0A172TFB2"/>
<keyword evidence="1" id="KW-1133">Transmembrane helix</keyword>
<feature type="transmembrane region" description="Helical" evidence="1">
    <location>
        <begin position="196"/>
        <end position="216"/>
    </location>
</feature>
<dbReference type="EMBL" id="CP011388">
    <property type="protein sequence ID" value="ANE45700.1"/>
    <property type="molecule type" value="Genomic_DNA"/>
</dbReference>
<sequence length="222" mass="25691">MDILLYLIFGFLDLFAVTAIMFSLFRFQLREYVKEIVFICGVLSVVSYVNRAILGIPEYDLAIQFGIYVLFMRYVIRIRLFKSILLSAFGFMSYLLIQFIIFPLLVRTGFVSLLDAQSLHNLGTYGIQFSTDVVSFGLVWFAYRFRLGFSSVEHPPHNFSQKEQIKGSDLYIAYVVIMGVLSLCTVVYWLLNSSMYLYFILPSLTLTLAALVHLTYRKEFDI</sequence>
<feature type="transmembrane region" description="Helical" evidence="1">
    <location>
        <begin position="170"/>
        <end position="190"/>
    </location>
</feature>
<evidence type="ECO:0000256" key="1">
    <source>
        <dbReference type="SAM" id="Phobius"/>
    </source>
</evidence>
<dbReference type="PATRIC" id="fig|1178515.4.peg.929"/>
<dbReference type="RefSeq" id="WP_068604681.1">
    <property type="nucleotide sequence ID" value="NZ_CP011388.1"/>
</dbReference>
<evidence type="ECO:0000313" key="3">
    <source>
        <dbReference type="Proteomes" id="UP000076927"/>
    </source>
</evidence>
<name>A0A172TFB2_9BACL</name>
<dbReference type="Proteomes" id="UP000076927">
    <property type="component" value="Chromosome"/>
</dbReference>
<keyword evidence="3" id="KW-1185">Reference proteome</keyword>
<feature type="transmembrane region" description="Helical" evidence="1">
    <location>
        <begin position="83"/>
        <end position="105"/>
    </location>
</feature>
<accession>A0A172TFB2</accession>
<dbReference type="KEGG" id="pswu:SY83_04610"/>
<protein>
    <submittedName>
        <fullName evidence="2">Uncharacterized protein</fullName>
    </submittedName>
</protein>
<reference evidence="2 3" key="1">
    <citation type="submission" date="2015-01" db="EMBL/GenBank/DDBJ databases">
        <title>Paenibacillus swuensis/DY6/whole genome sequencing.</title>
        <authorList>
            <person name="Kim M.K."/>
            <person name="Srinivasan S."/>
            <person name="Lee J.-J."/>
        </authorList>
    </citation>
    <scope>NUCLEOTIDE SEQUENCE [LARGE SCALE GENOMIC DNA]</scope>
    <source>
        <strain evidence="2 3">DY6</strain>
    </source>
</reference>
<dbReference type="STRING" id="1178515.SY83_04610"/>
<keyword evidence="1" id="KW-0812">Transmembrane</keyword>
<feature type="transmembrane region" description="Helical" evidence="1">
    <location>
        <begin position="36"/>
        <end position="53"/>
    </location>
</feature>
<feature type="transmembrane region" description="Helical" evidence="1">
    <location>
        <begin position="125"/>
        <end position="143"/>
    </location>
</feature>
<keyword evidence="1" id="KW-0472">Membrane</keyword>
<feature type="transmembrane region" description="Helical" evidence="1">
    <location>
        <begin position="6"/>
        <end position="24"/>
    </location>
</feature>
<gene>
    <name evidence="2" type="ORF">SY83_04610</name>
</gene>
<evidence type="ECO:0000313" key="2">
    <source>
        <dbReference type="EMBL" id="ANE45700.1"/>
    </source>
</evidence>
<organism evidence="2 3">
    <name type="scientific">Paenibacillus swuensis</name>
    <dbReference type="NCBI Taxonomy" id="1178515"/>
    <lineage>
        <taxon>Bacteria</taxon>
        <taxon>Bacillati</taxon>
        <taxon>Bacillota</taxon>
        <taxon>Bacilli</taxon>
        <taxon>Bacillales</taxon>
        <taxon>Paenibacillaceae</taxon>
        <taxon>Paenibacillus</taxon>
    </lineage>
</organism>
<dbReference type="OrthoDB" id="2475091at2"/>
<feature type="transmembrane region" description="Helical" evidence="1">
    <location>
        <begin position="59"/>
        <end position="76"/>
    </location>
</feature>